<name>A0A1H8KHM0_9EURY</name>
<proteinExistence type="predicted"/>
<gene>
    <name evidence="1" type="ORF">SAMN05216388_100665</name>
</gene>
<dbReference type="AlphaFoldDB" id="A0A1H8KHM0"/>
<dbReference type="RefSeq" id="WP_092659054.1">
    <property type="nucleotide sequence ID" value="NZ_FOCX01000006.1"/>
</dbReference>
<evidence type="ECO:0000313" key="2">
    <source>
        <dbReference type="Proteomes" id="UP000198775"/>
    </source>
</evidence>
<protein>
    <submittedName>
        <fullName evidence="1">Uncharacterized protein</fullName>
    </submittedName>
</protein>
<dbReference type="Proteomes" id="UP000198775">
    <property type="component" value="Unassembled WGS sequence"/>
</dbReference>
<dbReference type="EMBL" id="FOCX01000006">
    <property type="protein sequence ID" value="SEN92384.1"/>
    <property type="molecule type" value="Genomic_DNA"/>
</dbReference>
<organism evidence="1 2">
    <name type="scientific">Halorientalis persicus</name>
    <dbReference type="NCBI Taxonomy" id="1367881"/>
    <lineage>
        <taxon>Archaea</taxon>
        <taxon>Methanobacteriati</taxon>
        <taxon>Methanobacteriota</taxon>
        <taxon>Stenosarchaea group</taxon>
        <taxon>Halobacteria</taxon>
        <taxon>Halobacteriales</taxon>
        <taxon>Haloarculaceae</taxon>
        <taxon>Halorientalis</taxon>
    </lineage>
</organism>
<sequence length="140" mass="15235">MERRESLCLLVSVGCLSVSGCLDGVLGPDGVIVDHVELVNTTGVPMDLTVEIAEDGATEFSETVTVLGGYDTRTRVVIPAPVDERGEYTVTARHEDTVTDVDAVDFAGDDRFVSVTFRVREDGDISEWIGSSDDPDYYRE</sequence>
<keyword evidence="2" id="KW-1185">Reference proteome</keyword>
<reference evidence="2" key="1">
    <citation type="submission" date="2016-10" db="EMBL/GenBank/DDBJ databases">
        <authorList>
            <person name="Varghese N."/>
            <person name="Submissions S."/>
        </authorList>
    </citation>
    <scope>NUCLEOTIDE SEQUENCE [LARGE SCALE GENOMIC DNA]</scope>
    <source>
        <strain evidence="2">IBRC-M 10043</strain>
    </source>
</reference>
<accession>A0A1H8KHM0</accession>
<dbReference type="PROSITE" id="PS51257">
    <property type="entry name" value="PROKAR_LIPOPROTEIN"/>
    <property type="match status" value="1"/>
</dbReference>
<evidence type="ECO:0000313" key="1">
    <source>
        <dbReference type="EMBL" id="SEN92384.1"/>
    </source>
</evidence>